<dbReference type="AlphaFoldDB" id="A0A699I194"/>
<evidence type="ECO:0000259" key="1">
    <source>
        <dbReference type="Pfam" id="PF00078"/>
    </source>
</evidence>
<dbReference type="Gene3D" id="3.30.70.270">
    <property type="match status" value="1"/>
</dbReference>
<accession>A0A699I194</accession>
<sequence>MPFGLINTPEAFIDLMNRVCKPYLDKFVIVFIDDVFIYSKRNEEHEEHLRQLSKFLKNKELHRHQCQQVLDVFKDEERLSEAIWFTGTTRNIPLEMEKYSHGFYHKSVKDNKSSLHNLGNRDHQKNYVDVRHKPLEFKVEGIFVERSDTFWQTGKAEPSLHWTF</sequence>
<organism evidence="2">
    <name type="scientific">Tanacetum cinerariifolium</name>
    <name type="common">Dalmatian daisy</name>
    <name type="synonym">Chrysanthemum cinerariifolium</name>
    <dbReference type="NCBI Taxonomy" id="118510"/>
    <lineage>
        <taxon>Eukaryota</taxon>
        <taxon>Viridiplantae</taxon>
        <taxon>Streptophyta</taxon>
        <taxon>Embryophyta</taxon>
        <taxon>Tracheophyta</taxon>
        <taxon>Spermatophyta</taxon>
        <taxon>Magnoliopsida</taxon>
        <taxon>eudicotyledons</taxon>
        <taxon>Gunneridae</taxon>
        <taxon>Pentapetalae</taxon>
        <taxon>asterids</taxon>
        <taxon>campanulids</taxon>
        <taxon>Asterales</taxon>
        <taxon>Asteraceae</taxon>
        <taxon>Asteroideae</taxon>
        <taxon>Anthemideae</taxon>
        <taxon>Anthemidinae</taxon>
        <taxon>Tanacetum</taxon>
    </lineage>
</organism>
<reference evidence="2" key="1">
    <citation type="journal article" date="2019" name="Sci. Rep.">
        <title>Draft genome of Tanacetum cinerariifolium, the natural source of mosquito coil.</title>
        <authorList>
            <person name="Yamashiro T."/>
            <person name="Shiraishi A."/>
            <person name="Satake H."/>
            <person name="Nakayama K."/>
        </authorList>
    </citation>
    <scope>NUCLEOTIDE SEQUENCE</scope>
</reference>
<dbReference type="EMBL" id="BKCJ010245811">
    <property type="protein sequence ID" value="GEZ14717.1"/>
    <property type="molecule type" value="Genomic_DNA"/>
</dbReference>
<dbReference type="SUPFAM" id="SSF56672">
    <property type="entry name" value="DNA/RNA polymerases"/>
    <property type="match status" value="1"/>
</dbReference>
<dbReference type="InterPro" id="IPR043502">
    <property type="entry name" value="DNA/RNA_pol_sf"/>
</dbReference>
<keyword evidence="2" id="KW-0695">RNA-directed DNA polymerase</keyword>
<dbReference type="InterPro" id="IPR000477">
    <property type="entry name" value="RT_dom"/>
</dbReference>
<dbReference type="PANTHER" id="PTHR24559:SF427">
    <property type="entry name" value="RNA-DIRECTED DNA POLYMERASE"/>
    <property type="match status" value="1"/>
</dbReference>
<keyword evidence="2" id="KW-0808">Transferase</keyword>
<dbReference type="InterPro" id="IPR053134">
    <property type="entry name" value="RNA-dir_DNA_polymerase"/>
</dbReference>
<dbReference type="GO" id="GO:0003964">
    <property type="term" value="F:RNA-directed DNA polymerase activity"/>
    <property type="evidence" value="ECO:0007669"/>
    <property type="project" value="UniProtKB-KW"/>
</dbReference>
<protein>
    <submittedName>
        <fullName evidence="2">Putative reverse transcriptase domain-containing protein</fullName>
    </submittedName>
</protein>
<proteinExistence type="predicted"/>
<dbReference type="InterPro" id="IPR043128">
    <property type="entry name" value="Rev_trsase/Diguanyl_cyclase"/>
</dbReference>
<dbReference type="Pfam" id="PF00078">
    <property type="entry name" value="RVT_1"/>
    <property type="match status" value="1"/>
</dbReference>
<dbReference type="PANTHER" id="PTHR24559">
    <property type="entry name" value="TRANSPOSON TY3-I GAG-POL POLYPROTEIN"/>
    <property type="match status" value="1"/>
</dbReference>
<name>A0A699I194_TANCI</name>
<comment type="caution">
    <text evidence="2">The sequence shown here is derived from an EMBL/GenBank/DDBJ whole genome shotgun (WGS) entry which is preliminary data.</text>
</comment>
<feature type="domain" description="Reverse transcriptase" evidence="1">
    <location>
        <begin position="1"/>
        <end position="62"/>
    </location>
</feature>
<gene>
    <name evidence="2" type="ORF">Tci_486690</name>
</gene>
<evidence type="ECO:0000313" key="2">
    <source>
        <dbReference type="EMBL" id="GEZ14717.1"/>
    </source>
</evidence>
<keyword evidence="2" id="KW-0548">Nucleotidyltransferase</keyword>